<dbReference type="SUPFAM" id="SSF101386">
    <property type="entry name" value="all-alpha NTP pyrophosphatases"/>
    <property type="match status" value="1"/>
</dbReference>
<gene>
    <name evidence="3" type="ORF">CTEN210_03811</name>
</gene>
<dbReference type="Gene3D" id="1.10.287.1080">
    <property type="entry name" value="MazG-like"/>
    <property type="match status" value="1"/>
</dbReference>
<proteinExistence type="predicted"/>
<dbReference type="GO" id="GO:0046061">
    <property type="term" value="P:dATP catabolic process"/>
    <property type="evidence" value="ECO:0007669"/>
    <property type="project" value="TreeGrafter"/>
</dbReference>
<organism evidence="3 4">
    <name type="scientific">Chaetoceros tenuissimus</name>
    <dbReference type="NCBI Taxonomy" id="426638"/>
    <lineage>
        <taxon>Eukaryota</taxon>
        <taxon>Sar</taxon>
        <taxon>Stramenopiles</taxon>
        <taxon>Ochrophyta</taxon>
        <taxon>Bacillariophyta</taxon>
        <taxon>Coscinodiscophyceae</taxon>
        <taxon>Chaetocerotophycidae</taxon>
        <taxon>Chaetocerotales</taxon>
        <taxon>Chaetocerotaceae</taxon>
        <taxon>Chaetoceros</taxon>
    </lineage>
</organism>
<evidence type="ECO:0000256" key="1">
    <source>
        <dbReference type="SAM" id="Coils"/>
    </source>
</evidence>
<accession>A0AAD3CK23</accession>
<name>A0AAD3CK23_9STRA</name>
<dbReference type="GO" id="GO:0046076">
    <property type="term" value="P:dTTP catabolic process"/>
    <property type="evidence" value="ECO:0007669"/>
    <property type="project" value="TreeGrafter"/>
</dbReference>
<dbReference type="GO" id="GO:0046081">
    <property type="term" value="P:dUTP catabolic process"/>
    <property type="evidence" value="ECO:0007669"/>
    <property type="project" value="TreeGrafter"/>
</dbReference>
<dbReference type="InterPro" id="IPR004518">
    <property type="entry name" value="MazG-like_dom"/>
</dbReference>
<dbReference type="AlphaFoldDB" id="A0AAD3CK23"/>
<dbReference type="EMBL" id="BLLK01000023">
    <property type="protein sequence ID" value="GFH47336.1"/>
    <property type="molecule type" value="Genomic_DNA"/>
</dbReference>
<dbReference type="GO" id="GO:0047429">
    <property type="term" value="F:nucleoside triphosphate diphosphatase activity"/>
    <property type="evidence" value="ECO:0007669"/>
    <property type="project" value="TreeGrafter"/>
</dbReference>
<comment type="caution">
    <text evidence="3">The sequence shown here is derived from an EMBL/GenBank/DDBJ whole genome shotgun (WGS) entry which is preliminary data.</text>
</comment>
<evidence type="ECO:0000313" key="4">
    <source>
        <dbReference type="Proteomes" id="UP001054902"/>
    </source>
</evidence>
<dbReference type="GO" id="GO:0006203">
    <property type="term" value="P:dGTP catabolic process"/>
    <property type="evidence" value="ECO:0007669"/>
    <property type="project" value="TreeGrafter"/>
</dbReference>
<dbReference type="PANTHER" id="PTHR30522:SF0">
    <property type="entry name" value="NUCLEOSIDE TRIPHOSPHATE PYROPHOSPHOHYDROLASE"/>
    <property type="match status" value="1"/>
</dbReference>
<sequence>MPTLSHTQLLGRDRLCNVVACLAEECPWTKTMQSHDMLNFLSSEVKELQEEIEGLAAEQKDNAIEDLLPTDDRKTAIISELGDLLFDVLMLEMMMRREYNFGINDAWNTAAKKVERRTPYMKEWGDGSIAKNAEEAEALWQEVKRKEKGGYYDSNEIVAEKGKGFFKTNQVMSSIVCFTKSNLKVIGSASLGFMLGTIFSNRCQK</sequence>
<dbReference type="InterPro" id="IPR011551">
    <property type="entry name" value="NTP_PyrPHydrolase_MazG"/>
</dbReference>
<feature type="coiled-coil region" evidence="1">
    <location>
        <begin position="38"/>
        <end position="65"/>
    </location>
</feature>
<dbReference type="PANTHER" id="PTHR30522">
    <property type="entry name" value="NUCLEOSIDE TRIPHOSPHATE PYROPHOSPHOHYDROLASE"/>
    <property type="match status" value="1"/>
</dbReference>
<keyword evidence="4" id="KW-1185">Reference proteome</keyword>
<keyword evidence="1" id="KW-0175">Coiled coil</keyword>
<evidence type="ECO:0000313" key="3">
    <source>
        <dbReference type="EMBL" id="GFH47336.1"/>
    </source>
</evidence>
<evidence type="ECO:0000259" key="2">
    <source>
        <dbReference type="Pfam" id="PF03819"/>
    </source>
</evidence>
<dbReference type="Proteomes" id="UP001054902">
    <property type="component" value="Unassembled WGS sequence"/>
</dbReference>
<dbReference type="Pfam" id="PF03819">
    <property type="entry name" value="MazG"/>
    <property type="match status" value="1"/>
</dbReference>
<reference evidence="3 4" key="1">
    <citation type="journal article" date="2021" name="Sci. Rep.">
        <title>The genome of the diatom Chaetoceros tenuissimus carries an ancient integrated fragment of an extant virus.</title>
        <authorList>
            <person name="Hongo Y."/>
            <person name="Kimura K."/>
            <person name="Takaki Y."/>
            <person name="Yoshida Y."/>
            <person name="Baba S."/>
            <person name="Kobayashi G."/>
            <person name="Nagasaki K."/>
            <person name="Hano T."/>
            <person name="Tomaru Y."/>
        </authorList>
    </citation>
    <scope>NUCLEOTIDE SEQUENCE [LARGE SCALE GENOMIC DNA]</scope>
    <source>
        <strain evidence="3 4">NIES-3715</strain>
    </source>
</reference>
<dbReference type="GO" id="GO:0046052">
    <property type="term" value="P:UTP catabolic process"/>
    <property type="evidence" value="ECO:0007669"/>
    <property type="project" value="TreeGrafter"/>
</dbReference>
<feature type="domain" description="NTP pyrophosphohydrolase MazG-like" evidence="2">
    <location>
        <begin position="35"/>
        <end position="120"/>
    </location>
</feature>
<protein>
    <recommendedName>
        <fullName evidence="2">NTP pyrophosphohydrolase MazG-like domain-containing protein</fullName>
    </recommendedName>
</protein>
<dbReference type="GO" id="GO:0046047">
    <property type="term" value="P:TTP catabolic process"/>
    <property type="evidence" value="ECO:0007669"/>
    <property type="project" value="TreeGrafter"/>
</dbReference>